<keyword evidence="2" id="KW-1185">Reference proteome</keyword>
<reference evidence="1" key="1">
    <citation type="submission" date="2022-08" db="EMBL/GenBank/DDBJ databases">
        <title>Genome Sequence of Pycnoporus sanguineus.</title>
        <authorList>
            <person name="Buettner E."/>
        </authorList>
    </citation>
    <scope>NUCLEOTIDE SEQUENCE</scope>
    <source>
        <strain evidence="1">CG-C14</strain>
    </source>
</reference>
<gene>
    <name evidence="1" type="ORF">NUW54_g12348</name>
</gene>
<protein>
    <submittedName>
        <fullName evidence="1">Uncharacterized protein</fullName>
    </submittedName>
</protein>
<proteinExistence type="predicted"/>
<dbReference type="Proteomes" id="UP001144978">
    <property type="component" value="Unassembled WGS sequence"/>
</dbReference>
<sequence>MTRGTKHSRKGKPQYCRGCSNPDGTRPLRKNHICPSRVQATVWDSDLANLYLVHNAPPSDIIIPTPPLLFIDTDDLPSPRSLTPFTPMQPSSPSHPYVDMSNIDLETLLADFSIPSPLQDTSHPTPAPYNAATGAVNIPVAVLPTPPPNCFLSVGVPSELADVILPDVEYEPEAWDAALEHGMSMPSGLNYETFFNIETPGDAVQEDGMDIAADTNAERNRCIDIYDRRHSI</sequence>
<evidence type="ECO:0000313" key="2">
    <source>
        <dbReference type="Proteomes" id="UP001144978"/>
    </source>
</evidence>
<dbReference type="EMBL" id="JANSHE010005222">
    <property type="protein sequence ID" value="KAJ2972092.1"/>
    <property type="molecule type" value="Genomic_DNA"/>
</dbReference>
<name>A0ACC1MZL5_9APHY</name>
<evidence type="ECO:0000313" key="1">
    <source>
        <dbReference type="EMBL" id="KAJ2972092.1"/>
    </source>
</evidence>
<organism evidence="1 2">
    <name type="scientific">Trametes sanguinea</name>
    <dbReference type="NCBI Taxonomy" id="158606"/>
    <lineage>
        <taxon>Eukaryota</taxon>
        <taxon>Fungi</taxon>
        <taxon>Dikarya</taxon>
        <taxon>Basidiomycota</taxon>
        <taxon>Agaricomycotina</taxon>
        <taxon>Agaricomycetes</taxon>
        <taxon>Polyporales</taxon>
        <taxon>Polyporaceae</taxon>
        <taxon>Trametes</taxon>
    </lineage>
</organism>
<accession>A0ACC1MZL5</accession>
<comment type="caution">
    <text evidence="1">The sequence shown here is derived from an EMBL/GenBank/DDBJ whole genome shotgun (WGS) entry which is preliminary data.</text>
</comment>